<dbReference type="SUPFAM" id="SSF81301">
    <property type="entry name" value="Nucleotidyltransferase"/>
    <property type="match status" value="1"/>
</dbReference>
<sequence>MARQRSWPSGPGELLDLLTAWVARTPWVDWLELGGSLGRGAGDEHSDVDAGVGVTGEDRLDAVAAAVGSFAPVAAVLREPFGSGSTHLLTVYRDGRQLSLVVMAAEARTGLPPQSLALLDRSGRLSTSLDPARWEPDADRLREWTFLACVGAADALKHARRGSVWRAVRCLEEARGLYLQLVAAQQQVVFAGFGVVSLENAGRPVPAGLAATLVDAPRPAAVADAVAALVALLQPFVTEHGLDGLGTALGLRGGA</sequence>
<reference evidence="1 2" key="1">
    <citation type="submission" date="2019-12" db="EMBL/GenBank/DDBJ databases">
        <title>Auraticoccus cholistani sp. nov., an actinomycete isolated from soil of Cholistan desert.</title>
        <authorList>
            <person name="Cheema M.T."/>
        </authorList>
    </citation>
    <scope>NUCLEOTIDE SEQUENCE [LARGE SCALE GENOMIC DNA]</scope>
    <source>
        <strain evidence="1 2">F435</strain>
    </source>
</reference>
<dbReference type="Gene3D" id="3.30.460.10">
    <property type="entry name" value="Beta Polymerase, domain 2"/>
    <property type="match status" value="1"/>
</dbReference>
<proteinExistence type="predicted"/>
<name>A0A6A9UV51_9ACTN</name>
<gene>
    <name evidence="1" type="ORF">GC722_11050</name>
</gene>
<evidence type="ECO:0000313" key="2">
    <source>
        <dbReference type="Proteomes" id="UP000435304"/>
    </source>
</evidence>
<comment type="caution">
    <text evidence="1">The sequence shown here is derived from an EMBL/GenBank/DDBJ whole genome shotgun (WGS) entry which is preliminary data.</text>
</comment>
<dbReference type="EMBL" id="WPCU01000007">
    <property type="protein sequence ID" value="MVA76558.1"/>
    <property type="molecule type" value="Genomic_DNA"/>
</dbReference>
<evidence type="ECO:0008006" key="3">
    <source>
        <dbReference type="Google" id="ProtNLM"/>
    </source>
</evidence>
<dbReference type="AlphaFoldDB" id="A0A6A9UV51"/>
<protein>
    <recommendedName>
        <fullName evidence="3">Nucleotidyltransferase domain-containing protein</fullName>
    </recommendedName>
</protein>
<accession>A0A6A9UV51</accession>
<dbReference type="InterPro" id="IPR043519">
    <property type="entry name" value="NT_sf"/>
</dbReference>
<evidence type="ECO:0000313" key="1">
    <source>
        <dbReference type="EMBL" id="MVA76558.1"/>
    </source>
</evidence>
<keyword evidence="2" id="KW-1185">Reference proteome</keyword>
<dbReference type="RefSeq" id="WP_156610123.1">
    <property type="nucleotide sequence ID" value="NZ_WPCU01000007.1"/>
</dbReference>
<organism evidence="1 2">
    <name type="scientific">Auraticoccus cholistanensis</name>
    <dbReference type="NCBI Taxonomy" id="2656650"/>
    <lineage>
        <taxon>Bacteria</taxon>
        <taxon>Bacillati</taxon>
        <taxon>Actinomycetota</taxon>
        <taxon>Actinomycetes</taxon>
        <taxon>Propionibacteriales</taxon>
        <taxon>Propionibacteriaceae</taxon>
        <taxon>Auraticoccus</taxon>
    </lineage>
</organism>
<dbReference type="Proteomes" id="UP000435304">
    <property type="component" value="Unassembled WGS sequence"/>
</dbReference>